<dbReference type="Gene3D" id="1.10.260.40">
    <property type="entry name" value="lambda repressor-like DNA-binding domains"/>
    <property type="match status" value="1"/>
</dbReference>
<comment type="caution">
    <text evidence="2">The sequence shown here is derived from an EMBL/GenBank/DDBJ whole genome shotgun (WGS) entry which is preliminary data.</text>
</comment>
<dbReference type="AlphaFoldDB" id="A0A7X1ZFF2"/>
<dbReference type="Pfam" id="PF01381">
    <property type="entry name" value="HTH_3"/>
    <property type="match status" value="1"/>
</dbReference>
<dbReference type="CDD" id="cd00093">
    <property type="entry name" value="HTH_XRE"/>
    <property type="match status" value="1"/>
</dbReference>
<feature type="domain" description="HTH cro/C1-type" evidence="1">
    <location>
        <begin position="7"/>
        <end position="51"/>
    </location>
</feature>
<evidence type="ECO:0000259" key="1">
    <source>
        <dbReference type="Pfam" id="PF01381"/>
    </source>
</evidence>
<evidence type="ECO:0000313" key="3">
    <source>
        <dbReference type="Proteomes" id="UP000434582"/>
    </source>
</evidence>
<dbReference type="InterPro" id="IPR001387">
    <property type="entry name" value="Cro/C1-type_HTH"/>
</dbReference>
<name>A0A7X1ZFF2_9PROT</name>
<reference evidence="2 3" key="1">
    <citation type="submission" date="2019-10" db="EMBL/GenBank/DDBJ databases">
        <title>Draft whole-genome sequence of the purple nonsulfur photosynthetic bacterium Roseospira navarrensis DSM 15114.</title>
        <authorList>
            <person name="Kyndt J.A."/>
            <person name="Meyer T.E."/>
        </authorList>
    </citation>
    <scope>NUCLEOTIDE SEQUENCE [LARGE SCALE GENOMIC DNA]</scope>
    <source>
        <strain evidence="2 3">DSM 15114</strain>
    </source>
</reference>
<dbReference type="SUPFAM" id="SSF47413">
    <property type="entry name" value="lambda repressor-like DNA-binding domains"/>
    <property type="match status" value="1"/>
</dbReference>
<dbReference type="RefSeq" id="WP_153344733.1">
    <property type="nucleotide sequence ID" value="NZ_WIVE01000040.1"/>
</dbReference>
<protein>
    <submittedName>
        <fullName evidence="2">Helix-turn-helix domain-containing protein</fullName>
    </submittedName>
</protein>
<dbReference type="Proteomes" id="UP000434582">
    <property type="component" value="Unassembled WGS sequence"/>
</dbReference>
<dbReference type="OrthoDB" id="3782725at2"/>
<evidence type="ECO:0000313" key="2">
    <source>
        <dbReference type="EMBL" id="MQX37347.1"/>
    </source>
</evidence>
<dbReference type="InterPro" id="IPR010982">
    <property type="entry name" value="Lambda_DNA-bd_dom_sf"/>
</dbReference>
<dbReference type="EMBL" id="WIVE01000040">
    <property type="protein sequence ID" value="MQX37347.1"/>
    <property type="molecule type" value="Genomic_DNA"/>
</dbReference>
<accession>A0A7X1ZFF2</accession>
<gene>
    <name evidence="2" type="ORF">GHC57_12535</name>
</gene>
<keyword evidence="3" id="KW-1185">Reference proteome</keyword>
<proteinExistence type="predicted"/>
<organism evidence="2 3">
    <name type="scientific">Roseospira navarrensis</name>
    <dbReference type="NCBI Taxonomy" id="140058"/>
    <lineage>
        <taxon>Bacteria</taxon>
        <taxon>Pseudomonadati</taxon>
        <taxon>Pseudomonadota</taxon>
        <taxon>Alphaproteobacteria</taxon>
        <taxon>Rhodospirillales</taxon>
        <taxon>Rhodospirillaceae</taxon>
        <taxon>Roseospira</taxon>
    </lineage>
</organism>
<dbReference type="GO" id="GO:0003677">
    <property type="term" value="F:DNA binding"/>
    <property type="evidence" value="ECO:0007669"/>
    <property type="project" value="InterPro"/>
</dbReference>
<sequence>MARTALSLGVRDLAAAAGVSTQTVARFERGDQLKPATVETLRAALEAGGVEFIPENGGGPGVRLRRS</sequence>